<dbReference type="Pfam" id="PF00158">
    <property type="entry name" value="Sigma54_activat"/>
    <property type="match status" value="1"/>
</dbReference>
<accession>A0N0V6</accession>
<dbReference type="GO" id="GO:0006355">
    <property type="term" value="P:regulation of DNA-templated transcription"/>
    <property type="evidence" value="ECO:0007669"/>
    <property type="project" value="InterPro"/>
</dbReference>
<dbReference type="PROSITE" id="PS00688">
    <property type="entry name" value="SIGMA54_INTERACT_3"/>
    <property type="match status" value="1"/>
</dbReference>
<keyword evidence="2" id="KW-0067">ATP-binding</keyword>
<dbReference type="InterPro" id="IPR058031">
    <property type="entry name" value="AAA_lid_NorR"/>
</dbReference>
<dbReference type="Gene3D" id="1.10.8.60">
    <property type="match status" value="1"/>
</dbReference>
<protein>
    <submittedName>
        <fullName evidence="8">Putative regulatory protein</fullName>
    </submittedName>
</protein>
<dbReference type="InterPro" id="IPR003593">
    <property type="entry name" value="AAA+_ATPase"/>
</dbReference>
<dbReference type="InterPro" id="IPR027417">
    <property type="entry name" value="P-loop_NTPase"/>
</dbReference>
<dbReference type="CDD" id="cd00130">
    <property type="entry name" value="PAS"/>
    <property type="match status" value="1"/>
</dbReference>
<dbReference type="SUPFAM" id="SSF46689">
    <property type="entry name" value="Homeodomain-like"/>
    <property type="match status" value="1"/>
</dbReference>
<dbReference type="Pfam" id="PF02954">
    <property type="entry name" value="HTH_8"/>
    <property type="match status" value="1"/>
</dbReference>
<dbReference type="PROSITE" id="PS50112">
    <property type="entry name" value="PAS"/>
    <property type="match status" value="1"/>
</dbReference>
<dbReference type="Pfam" id="PF01590">
    <property type="entry name" value="GAF"/>
    <property type="match status" value="1"/>
</dbReference>
<dbReference type="InterPro" id="IPR000014">
    <property type="entry name" value="PAS"/>
</dbReference>
<dbReference type="SMART" id="SM00382">
    <property type="entry name" value="AAA"/>
    <property type="match status" value="1"/>
</dbReference>
<feature type="domain" description="Sigma-54 factor interaction" evidence="6">
    <location>
        <begin position="346"/>
        <end position="576"/>
    </location>
</feature>
<dbReference type="InterPro" id="IPR035965">
    <property type="entry name" value="PAS-like_dom_sf"/>
</dbReference>
<evidence type="ECO:0000256" key="3">
    <source>
        <dbReference type="ARBA" id="ARBA00023015"/>
    </source>
</evidence>
<dbReference type="Pfam" id="PF25601">
    <property type="entry name" value="AAA_lid_14"/>
    <property type="match status" value="1"/>
</dbReference>
<evidence type="ECO:0000259" key="7">
    <source>
        <dbReference type="PROSITE" id="PS50112"/>
    </source>
</evidence>
<dbReference type="PROSITE" id="PS00676">
    <property type="entry name" value="SIGMA54_INTERACT_2"/>
    <property type="match status" value="1"/>
</dbReference>
<dbReference type="InterPro" id="IPR025943">
    <property type="entry name" value="Sigma_54_int_dom_ATP-bd_2"/>
</dbReference>
<evidence type="ECO:0000256" key="4">
    <source>
        <dbReference type="ARBA" id="ARBA00023125"/>
    </source>
</evidence>
<dbReference type="SUPFAM" id="SSF55785">
    <property type="entry name" value="PYP-like sensor domain (PAS domain)"/>
    <property type="match status" value="1"/>
</dbReference>
<dbReference type="Gene3D" id="1.10.10.60">
    <property type="entry name" value="Homeodomain-like"/>
    <property type="match status" value="1"/>
</dbReference>
<dbReference type="InterPro" id="IPR013767">
    <property type="entry name" value="PAS_fold"/>
</dbReference>
<dbReference type="InterPro" id="IPR025944">
    <property type="entry name" value="Sigma_54_int_dom_CS"/>
</dbReference>
<keyword evidence="5" id="KW-0804">Transcription</keyword>
<dbReference type="InterPro" id="IPR003018">
    <property type="entry name" value="GAF"/>
</dbReference>
<dbReference type="Gene3D" id="3.30.450.20">
    <property type="entry name" value="PAS domain"/>
    <property type="match status" value="1"/>
</dbReference>
<dbReference type="FunFam" id="3.40.50.300:FF:000006">
    <property type="entry name" value="DNA-binding transcriptional regulator NtrC"/>
    <property type="match status" value="1"/>
</dbReference>
<dbReference type="GO" id="GO:0043565">
    <property type="term" value="F:sequence-specific DNA binding"/>
    <property type="evidence" value="ECO:0007669"/>
    <property type="project" value="InterPro"/>
</dbReference>
<dbReference type="PROSITE" id="PS00675">
    <property type="entry name" value="SIGMA54_INTERACT_1"/>
    <property type="match status" value="1"/>
</dbReference>
<dbReference type="PANTHER" id="PTHR32071">
    <property type="entry name" value="TRANSCRIPTIONAL REGULATORY PROTEIN"/>
    <property type="match status" value="1"/>
</dbReference>
<dbReference type="InterPro" id="IPR025662">
    <property type="entry name" value="Sigma_54_int_dom_ATP-bd_1"/>
</dbReference>
<dbReference type="CDD" id="cd00009">
    <property type="entry name" value="AAA"/>
    <property type="match status" value="1"/>
</dbReference>
<dbReference type="InterPro" id="IPR009057">
    <property type="entry name" value="Homeodomain-like_sf"/>
</dbReference>
<dbReference type="Gene3D" id="3.40.50.300">
    <property type="entry name" value="P-loop containing nucleotide triphosphate hydrolases"/>
    <property type="match status" value="1"/>
</dbReference>
<dbReference type="AlphaFoldDB" id="A0N0V6"/>
<dbReference type="Gene3D" id="3.30.450.40">
    <property type="match status" value="1"/>
</dbReference>
<keyword evidence="1" id="KW-0547">Nucleotide-binding</keyword>
<sequence length="661" mass="72813">MSRETSLASVRAAWQHLVDTGHVDETVVRPEVAQSWLRCRGLGIDPRAPKLPVMLDARRLAAVREENRILIETALPFMEFLRTAVKGTGFILVLTERSGVVLEVFGDEDILAMARDNNYVPGCSRAEEVAGTNAISLALIEKRPVQLTGAEHWNVRHHLWTCAAAPVFSPEGMLLGAVTLSGETTRAHRHTLGMVISAAEAIRERLREREMAEEKRGSDVLLASVLGSISEAIIIIDAAGMVTHINPAACKSLAVTAGEIQGKPFVRLFPSQPELAQLLPVRGDNAAFEVSSERPGGRGHFVITPYVMYANEAVTGAILALRERREFLNEVREFSGFNAVFTFDDILGESPALLRQIELARTAARQNTRILILGETGTGKELFAQSIHNCSPRRSGPFVALNCAAIPRELMESEIFGYRSGAFTGARKGGQVGKLELADGGTIFLDEINQMPLDLQSKLLRALQEGTITRLGDTRPIRIDVRVIAAANEDLYGKSRTGEFRQDLYYRLSVVELALPPLRERGDDIALIARHLLDTLGEKIDKPALSLSPPAIELLRQYPWPGNVRELENVLEMGAIMAEGSIIKPGHLAYRMRDRRTPERQHAAASSRDQSIPAIQLDLIRSAIEEFNGNVDLVGRKLGLSRATVYRRMQQHGIVKQVTVK</sequence>
<dbReference type="PANTHER" id="PTHR32071:SF57">
    <property type="entry name" value="C4-DICARBOXYLATE TRANSPORT TRANSCRIPTIONAL REGULATORY PROTEIN DCTD"/>
    <property type="match status" value="1"/>
</dbReference>
<dbReference type="InterPro" id="IPR002078">
    <property type="entry name" value="Sigma_54_int"/>
</dbReference>
<dbReference type="SUPFAM" id="SSF55781">
    <property type="entry name" value="GAF domain-like"/>
    <property type="match status" value="1"/>
</dbReference>
<organism evidence="8">
    <name type="scientific">Aromatoleum anaerobium</name>
    <dbReference type="NCBI Taxonomy" id="182180"/>
    <lineage>
        <taxon>Bacteria</taxon>
        <taxon>Pseudomonadati</taxon>
        <taxon>Pseudomonadota</taxon>
        <taxon>Betaproteobacteria</taxon>
        <taxon>Rhodocyclales</taxon>
        <taxon>Rhodocyclaceae</taxon>
        <taxon>Aromatoleum</taxon>
    </lineage>
</organism>
<feature type="domain" description="PAS" evidence="7">
    <location>
        <begin position="218"/>
        <end position="266"/>
    </location>
</feature>
<dbReference type="EMBL" id="EF078692">
    <property type="protein sequence ID" value="ABK58634.1"/>
    <property type="molecule type" value="Genomic_DNA"/>
</dbReference>
<dbReference type="GO" id="GO:0005524">
    <property type="term" value="F:ATP binding"/>
    <property type="evidence" value="ECO:0007669"/>
    <property type="project" value="UniProtKB-KW"/>
</dbReference>
<dbReference type="InterPro" id="IPR002197">
    <property type="entry name" value="HTH_Fis"/>
</dbReference>
<proteinExistence type="predicted"/>
<dbReference type="InterPro" id="IPR029016">
    <property type="entry name" value="GAF-like_dom_sf"/>
</dbReference>
<evidence type="ECO:0000313" key="8">
    <source>
        <dbReference type="EMBL" id="ABK58634.1"/>
    </source>
</evidence>
<reference evidence="8" key="1">
    <citation type="journal article" date="2007" name="J. Bacteriol.">
        <title>Heterologous expression and identification of the genes involved in anaerobic degradation of 1,3-dihydroxybenzene (resorcinol) in Azoarcus anaerobius.</title>
        <authorList>
            <person name="Darley P.I."/>
            <person name="Hellstern J.A."/>
            <person name="Medina-Bellver J.I."/>
            <person name="Marques S."/>
            <person name="Schink B."/>
            <person name="Philipp B."/>
        </authorList>
    </citation>
    <scope>NUCLEOTIDE SEQUENCE</scope>
</reference>
<evidence type="ECO:0000259" key="6">
    <source>
        <dbReference type="PROSITE" id="PS50045"/>
    </source>
</evidence>
<evidence type="ECO:0000256" key="2">
    <source>
        <dbReference type="ARBA" id="ARBA00022840"/>
    </source>
</evidence>
<keyword evidence="4" id="KW-0238">DNA-binding</keyword>
<evidence type="ECO:0000256" key="5">
    <source>
        <dbReference type="ARBA" id="ARBA00023163"/>
    </source>
</evidence>
<dbReference type="PROSITE" id="PS50045">
    <property type="entry name" value="SIGMA54_INTERACT_4"/>
    <property type="match status" value="1"/>
</dbReference>
<keyword evidence="3" id="KW-0805">Transcription regulation</keyword>
<name>A0N0V6_9RHOO</name>
<evidence type="ECO:0000256" key="1">
    <source>
        <dbReference type="ARBA" id="ARBA00022741"/>
    </source>
</evidence>
<dbReference type="SMART" id="SM00091">
    <property type="entry name" value="PAS"/>
    <property type="match status" value="1"/>
</dbReference>
<dbReference type="Pfam" id="PF00989">
    <property type="entry name" value="PAS"/>
    <property type="match status" value="1"/>
</dbReference>
<dbReference type="SUPFAM" id="SSF52540">
    <property type="entry name" value="P-loop containing nucleoside triphosphate hydrolases"/>
    <property type="match status" value="1"/>
</dbReference>
<dbReference type="SMR" id="A0N0V6"/>